<dbReference type="Proteomes" id="UP000323522">
    <property type="component" value="Chromosome"/>
</dbReference>
<evidence type="ECO:0000313" key="1">
    <source>
        <dbReference type="EMBL" id="QEM99415.1"/>
    </source>
</evidence>
<dbReference type="OrthoDB" id="7355447at2"/>
<reference evidence="1 2" key="1">
    <citation type="submission" date="2019-02" db="EMBL/GenBank/DDBJ databases">
        <title>Complete Genome Sequence and Methylome Analysis of Sphaerotilus natans subsp. sulfidivorans D-507.</title>
        <authorList>
            <person name="Fomenkov A."/>
            <person name="Gridneva E."/>
            <person name="Smolyakov D."/>
            <person name="Dubinina G."/>
            <person name="Vincze T."/>
            <person name="Grabovich M."/>
            <person name="Roberts R.J."/>
        </authorList>
    </citation>
    <scope>NUCLEOTIDE SEQUENCE [LARGE SCALE GENOMIC DNA]</scope>
    <source>
        <strain evidence="1 2">D-507</strain>
    </source>
</reference>
<dbReference type="AlphaFoldDB" id="A0A5C1PXT5"/>
<protein>
    <submittedName>
        <fullName evidence="1">YfiR family protein</fullName>
    </submittedName>
</protein>
<proteinExistence type="predicted"/>
<organism evidence="1 2">
    <name type="scientific">Sphaerotilus sulfidivorans</name>
    <dbReference type="NCBI Taxonomy" id="639200"/>
    <lineage>
        <taxon>Bacteria</taxon>
        <taxon>Pseudomonadati</taxon>
        <taxon>Pseudomonadota</taxon>
        <taxon>Betaproteobacteria</taxon>
        <taxon>Burkholderiales</taxon>
        <taxon>Sphaerotilaceae</taxon>
        <taxon>Sphaerotilus</taxon>
    </lineage>
</organism>
<dbReference type="InterPro" id="IPR025293">
    <property type="entry name" value="YfiR/HmsC-like"/>
</dbReference>
<gene>
    <name evidence="1" type="ORF">EWH46_00610</name>
</gene>
<sequence>MALSAPLPACGGCAGVLADRESAAPTLTGKRLEELVLRRLTTPPISLLAALIGVVWPLHAPGQPVLGVADAVAGIVGHVRWPGGTRAVQLCVSNTSLHAADLGRLHEEVPPGRLLPVRTLPAGAELPGGCDAIYLGSGPGAEAALPRLAGLPVVTIGEGAAFCSRGGMFCLVPRGSTPGLRLELNLDIVARSGLKVHPQVLRLGQPRAEGSGS</sequence>
<dbReference type="EMBL" id="CP035708">
    <property type="protein sequence ID" value="QEM99415.1"/>
    <property type="molecule type" value="Genomic_DNA"/>
</dbReference>
<evidence type="ECO:0000313" key="2">
    <source>
        <dbReference type="Proteomes" id="UP000323522"/>
    </source>
</evidence>
<accession>A0A5C1PXT5</accession>
<dbReference type="KEGG" id="snn:EWH46_00610"/>
<name>A0A5C1PXT5_9BURK</name>
<dbReference type="Pfam" id="PF13689">
    <property type="entry name" value="DUF4154"/>
    <property type="match status" value="1"/>
</dbReference>